<feature type="domain" description="PHD-type" evidence="18">
    <location>
        <begin position="1556"/>
        <end position="1603"/>
    </location>
</feature>
<feature type="compositionally biased region" description="Basic and acidic residues" evidence="16">
    <location>
        <begin position="220"/>
        <end position="250"/>
    </location>
</feature>
<evidence type="ECO:0000259" key="19">
    <source>
        <dbReference type="PROSITE" id="PS50827"/>
    </source>
</evidence>
<dbReference type="PROSITE" id="PS01359">
    <property type="entry name" value="ZF_PHD_1"/>
    <property type="match status" value="2"/>
</dbReference>
<dbReference type="InterPro" id="IPR001965">
    <property type="entry name" value="Znf_PHD"/>
</dbReference>
<reference evidence="21" key="1">
    <citation type="journal article" date="2023" name="G3 (Bethesda)">
        <title>Whole genome assembly and annotation of the endangered Caribbean coral Acropora cervicornis.</title>
        <authorList>
            <person name="Selwyn J.D."/>
            <person name="Vollmer S.V."/>
        </authorList>
    </citation>
    <scope>NUCLEOTIDE SEQUENCE</scope>
    <source>
        <strain evidence="21">K2</strain>
    </source>
</reference>
<feature type="compositionally biased region" description="Acidic residues" evidence="16">
    <location>
        <begin position="975"/>
        <end position="985"/>
    </location>
</feature>
<dbReference type="FunFam" id="3.30.40.10:FF:000300">
    <property type="entry name" value="Bromodomain adjacent to zinc finger domain protein 1A"/>
    <property type="match status" value="1"/>
</dbReference>
<keyword evidence="3" id="KW-0479">Metal-binding</keyword>
<dbReference type="CDD" id="cd15539">
    <property type="entry name" value="PHD1_AIRE"/>
    <property type="match status" value="1"/>
</dbReference>
<evidence type="ECO:0000256" key="2">
    <source>
        <dbReference type="ARBA" id="ARBA00022553"/>
    </source>
</evidence>
<evidence type="ECO:0000256" key="11">
    <source>
        <dbReference type="ARBA" id="ARBA00068253"/>
    </source>
</evidence>
<evidence type="ECO:0000256" key="15">
    <source>
        <dbReference type="SAM" id="Coils"/>
    </source>
</evidence>
<evidence type="ECO:0000256" key="9">
    <source>
        <dbReference type="ARBA" id="ARBA00023163"/>
    </source>
</evidence>
<dbReference type="CDD" id="cd15627">
    <property type="entry name" value="PHD_BAZ1A"/>
    <property type="match status" value="1"/>
</dbReference>
<evidence type="ECO:0000313" key="21">
    <source>
        <dbReference type="EMBL" id="KAK2567493.1"/>
    </source>
</evidence>
<keyword evidence="8 12" id="KW-0103">Bromodomain</keyword>
<feature type="region of interest" description="Disordered" evidence="16">
    <location>
        <begin position="125"/>
        <end position="326"/>
    </location>
</feature>
<feature type="domain" description="DDT" evidence="19">
    <location>
        <begin position="581"/>
        <end position="646"/>
    </location>
</feature>
<feature type="compositionally biased region" description="Acidic residues" evidence="16">
    <location>
        <begin position="1526"/>
        <end position="1542"/>
    </location>
</feature>
<dbReference type="EMBL" id="JARQWQ010000014">
    <property type="protein sequence ID" value="KAK2567493.1"/>
    <property type="molecule type" value="Genomic_DNA"/>
</dbReference>
<evidence type="ECO:0000259" key="20">
    <source>
        <dbReference type="PROSITE" id="PS51136"/>
    </source>
</evidence>
<dbReference type="Pfam" id="PF00439">
    <property type="entry name" value="Bromodomain"/>
    <property type="match status" value="1"/>
</dbReference>
<dbReference type="Pfam" id="PF15613">
    <property type="entry name" value="WSD"/>
    <property type="match status" value="1"/>
</dbReference>
<dbReference type="PANTHER" id="PTHR46510:SF1">
    <property type="entry name" value="BROMODOMAIN ADJACENT TO ZINC FINGER DOMAIN PROTEIN 1A"/>
    <property type="match status" value="1"/>
</dbReference>
<feature type="compositionally biased region" description="Basic and acidic residues" evidence="16">
    <location>
        <begin position="789"/>
        <end position="823"/>
    </location>
</feature>
<keyword evidence="4 13" id="KW-0863">Zinc-finger</keyword>
<feature type="compositionally biased region" description="Polar residues" evidence="16">
    <location>
        <begin position="269"/>
        <end position="283"/>
    </location>
</feature>
<dbReference type="Proteomes" id="UP001249851">
    <property type="component" value="Unassembled WGS sequence"/>
</dbReference>
<evidence type="ECO:0000256" key="1">
    <source>
        <dbReference type="ARBA" id="ARBA00004123"/>
    </source>
</evidence>
<dbReference type="PROSITE" id="PS50827">
    <property type="entry name" value="DDT"/>
    <property type="match status" value="1"/>
</dbReference>
<dbReference type="PROSITE" id="PS50016">
    <property type="entry name" value="ZF_PHD_2"/>
    <property type="match status" value="2"/>
</dbReference>
<dbReference type="PROSITE" id="PS00633">
    <property type="entry name" value="BROMODOMAIN_1"/>
    <property type="match status" value="1"/>
</dbReference>
<keyword evidence="5" id="KW-0862">Zinc</keyword>
<evidence type="ECO:0000256" key="5">
    <source>
        <dbReference type="ARBA" id="ARBA00022833"/>
    </source>
</evidence>
<feature type="compositionally biased region" description="Low complexity" evidence="16">
    <location>
        <begin position="1717"/>
        <end position="1729"/>
    </location>
</feature>
<dbReference type="SMART" id="SM00571">
    <property type="entry name" value="DDT"/>
    <property type="match status" value="1"/>
</dbReference>
<gene>
    <name evidence="21" type="ORF">P5673_008317</name>
</gene>
<sequence length="1860" mass="211959">MPLLNRKPFSPTKPPKDLKPDEEVFVCRHTNEVFRDYGSFFERTILCNSLLWSCKYTGKSGLTFQEARASEKSVRKQGKSLPESIQRAVVTLVHHTQRGRLANLCDDVFSYLKDHFQEGEEVEINYQSHNGKPAKSRKHSHSEEKLKSPSLTNCQELSINKVSKQRTGSSSSSDSQPLSLQAKKSNSDSVFDKSPTSKSPRKSVDGETPSKARRRSATKSCDKTPGKSRKHSSDDRGTPSKATSSDEKAKKLSTPSSRKSSEDKLVSPKNKSPSGSNVLGSPHQSKKTPSTKTKKSPDTDIALFFDDDGKKGGLNRQLPKLSSPKEKAVCDWPDASLYKYEVRLTFEKKSKGPKTKEKRYEVLTVQASMISRRKGVFTRDKLKMFLKISCERSTPHSEDGIYIVQRDFRAKFDLGEPDIPLKLVSPPKDKKQRKRSHGDHTGDEPIKKKRKKKTKEGDEPKKDKKEKDAKTKDDKNKMKLPTEEFRKIMEEEKERRKKDIEVEKERKKVEKEREKAENKARREEEKAVKKIERDRERERHKEEKRLEAIRLKEWNKPREDLELDDFRDLPKAKPVQLKLPSDLFGDMMMVLEFLNVFGNLFDIKDEFPNGLSFAMLEEALTEHDAEGVYYDLLLFLLGAILRTHLEEEEEEGLDGTHDHEPVVELDDDGNEKSGTNQLGLCSSRENRFMSCGESSYRWQRRGGFTYCDDAGVEFRHDAPHVLKSLVTSNVYDMGAEDKLKVLVALCTQLITYATARDYVEEGFEQCRKVRREWQEDQWADQRRDKEEAAARFRRKQEERQRQKEEMEKQKKKKEQEKIEREGETSASKTESAKNEVDQLNKGGKTGKKKDENLNSSQSNENKESTNTDNQTAEEKKSTDPLPAPLTKEEEEELAQQRKDERKRKDQDFLNQLAKAVSRSAIQPLGRDRVFRRYWTFKSLRGLFVEDDDPDQHLLLEPELKVKEIQKKIVSNPDVENGDEQDDDETEQRKQNDKASPDDSLTNGHKASEDERFKRKVLNILSAYQLTNGSLEKDFGDLYKKRPVVKWSYFSSKEDVDSLLDALNPRGYRERHLRDAIQQDYKQLALAVEKCPLKEDIQAQKKEAKGKGRRGGRNQVTVDKSRYKTMEEFLEANLRDQILDLEDRIWQGNLGSITGVERIEWRSKVENGIYGQFIEQQESKGAKVNGVDGGKQNGGDQMMDVDGSCDDKEGELTGNEGLKVKKEKEETPMECDEDQKPVINGVKEEGQPKCNTDIHEELDNATALPLQLQLDSSQPSSPGTNTSTRCSTPSLLTGSAIINPAVKELALELLKVEEGIERKYLNPPLGEDEETKRQKQKEAAHAARNEFNEMMKAAENREKQKKDKKKENDGAESKDGGETKTNEQADHNSSSSSTSCGDPGRQKTSLERWEESLLTCTNLSQVFVHLNTLDQSVAWSKSVLNARCRLCKRKGDAEHMLLCDGCDRGHHMYCLKPPIKEVPEGHWFCSDCRPKETRRGERRKRPAAKDEEDDDEHTNGSEEGSNSVAEASDDEEDDSESESESDENGMQSDASVRSEHGDQCAVCSEGGELLCCDTCPLAYHIHCAYPPLRRIPRGNWACQVCTGADDERPRSCRVKKATVEAAQKTIEQSIRKVEKKQTRSKSRQGRKQTNKSNTRSRKRQVSSSPSPLPRSRKNEKKLTKRRRVSSSSRSSSRSPSPAPNTGRRGSVKIMARRRVRTSIDSSRSSSPAVRPRSKKPTGRRAPKLTAKFSLCDQLLEDLINHEDSWPFLEPVDLSKNPDYRNFVQKPIDLGTIKNNLSDKTYESVEDFASDVRQVFINCSEYCKPRGKEARAGVRLSAFFETQLTELGLDASEGRTTRSRRT</sequence>
<keyword evidence="22" id="KW-1185">Reference proteome</keyword>
<dbReference type="GO" id="GO:0006355">
    <property type="term" value="P:regulation of DNA-templated transcription"/>
    <property type="evidence" value="ECO:0007669"/>
    <property type="project" value="TreeGrafter"/>
</dbReference>
<dbReference type="Pfam" id="PF00628">
    <property type="entry name" value="PHD"/>
    <property type="match status" value="2"/>
</dbReference>
<evidence type="ECO:0000259" key="18">
    <source>
        <dbReference type="PROSITE" id="PS50016"/>
    </source>
</evidence>
<dbReference type="SUPFAM" id="SSF57903">
    <property type="entry name" value="FYVE/PHD zinc finger"/>
    <property type="match status" value="2"/>
</dbReference>
<feature type="coiled-coil region" evidence="15">
    <location>
        <begin position="486"/>
        <end position="541"/>
    </location>
</feature>
<feature type="compositionally biased region" description="Polar residues" evidence="16">
    <location>
        <begin position="1278"/>
        <end position="1288"/>
    </location>
</feature>
<evidence type="ECO:0000256" key="4">
    <source>
        <dbReference type="ARBA" id="ARBA00022771"/>
    </source>
</evidence>
<feature type="region of interest" description="Disordered" evidence="16">
    <location>
        <begin position="1495"/>
        <end position="1552"/>
    </location>
</feature>
<dbReference type="Pfam" id="PF15612">
    <property type="entry name" value="WHIM1"/>
    <property type="match status" value="1"/>
</dbReference>
<evidence type="ECO:0000256" key="3">
    <source>
        <dbReference type="ARBA" id="ARBA00022723"/>
    </source>
</evidence>
<evidence type="ECO:0000256" key="12">
    <source>
        <dbReference type="PROSITE-ProRule" id="PRU00035"/>
    </source>
</evidence>
<feature type="compositionally biased region" description="Basic and acidic residues" evidence="16">
    <location>
        <begin position="1354"/>
        <end position="1385"/>
    </location>
</feature>
<dbReference type="GO" id="GO:0003677">
    <property type="term" value="F:DNA binding"/>
    <property type="evidence" value="ECO:0007669"/>
    <property type="project" value="TreeGrafter"/>
</dbReference>
<feature type="compositionally biased region" description="Basic and acidic residues" evidence="16">
    <location>
        <begin position="894"/>
        <end position="906"/>
    </location>
</feature>
<evidence type="ECO:0000256" key="14">
    <source>
        <dbReference type="PROSITE-ProRule" id="PRU00475"/>
    </source>
</evidence>
<feature type="compositionally biased region" description="Polar residues" evidence="16">
    <location>
        <begin position="182"/>
        <end position="198"/>
    </location>
</feature>
<reference evidence="21" key="2">
    <citation type="journal article" date="2023" name="Science">
        <title>Genomic signatures of disease resistance in endangered staghorn corals.</title>
        <authorList>
            <person name="Vollmer S.V."/>
            <person name="Selwyn J.D."/>
            <person name="Despard B.A."/>
            <person name="Roesel C.L."/>
        </authorList>
    </citation>
    <scope>NUCLEOTIDE SEQUENCE</scope>
    <source>
        <strain evidence="21">K2</strain>
    </source>
</reference>
<feature type="compositionally biased region" description="Basic and acidic residues" evidence="16">
    <location>
        <begin position="1329"/>
        <end position="1340"/>
    </location>
</feature>
<keyword evidence="10 14" id="KW-0539">Nucleus</keyword>
<feature type="compositionally biased region" description="Basic and acidic residues" evidence="16">
    <location>
        <begin position="455"/>
        <end position="486"/>
    </location>
</feature>
<feature type="compositionally biased region" description="Low complexity" evidence="16">
    <location>
        <begin position="169"/>
        <end position="181"/>
    </location>
</feature>
<dbReference type="Pfam" id="PF02791">
    <property type="entry name" value="DDT"/>
    <property type="match status" value="1"/>
</dbReference>
<evidence type="ECO:0000256" key="6">
    <source>
        <dbReference type="ARBA" id="ARBA00023015"/>
    </source>
</evidence>
<dbReference type="PROSITE" id="PS51136">
    <property type="entry name" value="WAC"/>
    <property type="match status" value="1"/>
</dbReference>
<feature type="region of interest" description="Disordered" evidence="16">
    <location>
        <begin position="1179"/>
        <end position="1198"/>
    </location>
</feature>
<dbReference type="PRINTS" id="PR00503">
    <property type="entry name" value="BROMODOMAIN"/>
</dbReference>
<keyword evidence="2" id="KW-0597">Phosphoprotein</keyword>
<name>A0AAD9QU27_ACRCE</name>
<evidence type="ECO:0000256" key="7">
    <source>
        <dbReference type="ARBA" id="ARBA00023054"/>
    </source>
</evidence>
<dbReference type="InterPro" id="IPR019786">
    <property type="entry name" value="Zinc_finger_PHD-type_CS"/>
</dbReference>
<dbReference type="InterPro" id="IPR028942">
    <property type="entry name" value="WHIM1_dom"/>
</dbReference>
<evidence type="ECO:0000256" key="13">
    <source>
        <dbReference type="PROSITE-ProRule" id="PRU00146"/>
    </source>
</evidence>
<feature type="region of interest" description="Disordered" evidence="16">
    <location>
        <begin position="789"/>
        <end position="906"/>
    </location>
</feature>
<dbReference type="Gene3D" id="3.30.40.10">
    <property type="entry name" value="Zinc/RING finger domain, C3HC4 (zinc finger)"/>
    <property type="match status" value="2"/>
</dbReference>
<dbReference type="InterPro" id="IPR013083">
    <property type="entry name" value="Znf_RING/FYVE/PHD"/>
</dbReference>
<dbReference type="Pfam" id="PF10537">
    <property type="entry name" value="WAC_Acf1_DNA_bd"/>
    <property type="match status" value="1"/>
</dbReference>
<keyword evidence="7 15" id="KW-0175">Coiled coil</keyword>
<dbReference type="InterPro" id="IPR047171">
    <property type="entry name" value="BAZ1A"/>
</dbReference>
<feature type="domain" description="WAC" evidence="20">
    <location>
        <begin position="22"/>
        <end position="128"/>
    </location>
</feature>
<dbReference type="GO" id="GO:0031445">
    <property type="term" value="P:regulation of heterochromatin formation"/>
    <property type="evidence" value="ECO:0007669"/>
    <property type="project" value="TreeGrafter"/>
</dbReference>
<feature type="region of interest" description="Disordered" evidence="16">
    <location>
        <begin position="1354"/>
        <end position="1403"/>
    </location>
</feature>
<evidence type="ECO:0000256" key="10">
    <source>
        <dbReference type="ARBA" id="ARBA00023242"/>
    </source>
</evidence>
<dbReference type="PANTHER" id="PTHR46510">
    <property type="entry name" value="BROMODOMAIN ADJACENT TO ZINC FINGER DOMAIN PROTEIN 1A"/>
    <property type="match status" value="1"/>
</dbReference>
<dbReference type="PROSITE" id="PS50014">
    <property type="entry name" value="BROMODOMAIN_2"/>
    <property type="match status" value="1"/>
</dbReference>
<feature type="compositionally biased region" description="Basic and acidic residues" evidence="16">
    <location>
        <begin position="986"/>
        <end position="996"/>
    </location>
</feature>
<feature type="region of interest" description="Disordered" evidence="16">
    <location>
        <begin position="1627"/>
        <end position="1742"/>
    </location>
</feature>
<dbReference type="GO" id="GO:0000228">
    <property type="term" value="C:nuclear chromosome"/>
    <property type="evidence" value="ECO:0007669"/>
    <property type="project" value="TreeGrafter"/>
</dbReference>
<dbReference type="GO" id="GO:0008270">
    <property type="term" value="F:zinc ion binding"/>
    <property type="evidence" value="ECO:0007669"/>
    <property type="project" value="UniProtKB-KW"/>
</dbReference>
<evidence type="ECO:0000256" key="8">
    <source>
        <dbReference type="ARBA" id="ARBA00023117"/>
    </source>
</evidence>
<feature type="compositionally biased region" description="Basic residues" evidence="16">
    <location>
        <begin position="1669"/>
        <end position="1683"/>
    </location>
</feature>
<evidence type="ECO:0000256" key="16">
    <source>
        <dbReference type="SAM" id="MobiDB-lite"/>
    </source>
</evidence>
<feature type="compositionally biased region" description="Basic residues" evidence="16">
    <location>
        <begin position="1730"/>
        <end position="1741"/>
    </location>
</feature>
<feature type="domain" description="PHD-type" evidence="18">
    <location>
        <begin position="1440"/>
        <end position="1490"/>
    </location>
</feature>
<feature type="region of interest" description="Disordered" evidence="16">
    <location>
        <begin position="967"/>
        <end position="1007"/>
    </location>
</feature>
<comment type="subcellular location">
    <subcellularLocation>
        <location evidence="1 14">Nucleus</location>
    </subcellularLocation>
</comment>
<dbReference type="SMART" id="SM00297">
    <property type="entry name" value="BROMO"/>
    <property type="match status" value="1"/>
</dbReference>
<protein>
    <recommendedName>
        <fullName evidence="11">Bromodomain adjacent to zinc finger domain protein 1A</fullName>
    </recommendedName>
</protein>
<evidence type="ECO:0000313" key="22">
    <source>
        <dbReference type="Proteomes" id="UP001249851"/>
    </source>
</evidence>
<dbReference type="InterPro" id="IPR019787">
    <property type="entry name" value="Znf_PHD-finger"/>
</dbReference>
<dbReference type="GO" id="GO:0006338">
    <property type="term" value="P:chromatin remodeling"/>
    <property type="evidence" value="ECO:0007669"/>
    <property type="project" value="InterPro"/>
</dbReference>
<proteinExistence type="predicted"/>
<accession>A0AAD9QU27</accession>
<keyword evidence="9" id="KW-0804">Transcription</keyword>
<feature type="compositionally biased region" description="Basic residues" evidence="16">
    <location>
        <begin position="1637"/>
        <end position="1659"/>
    </location>
</feature>
<dbReference type="InterPro" id="IPR028941">
    <property type="entry name" value="WHIM2_dom"/>
</dbReference>
<dbReference type="InterPro" id="IPR001487">
    <property type="entry name" value="Bromodomain"/>
</dbReference>
<dbReference type="InterPro" id="IPR011011">
    <property type="entry name" value="Znf_FYVE_PHD"/>
</dbReference>
<feature type="region of interest" description="Disordered" evidence="16">
    <location>
        <begin position="1269"/>
        <end position="1288"/>
    </location>
</feature>
<dbReference type="InterPro" id="IPR018501">
    <property type="entry name" value="DDT_dom"/>
</dbReference>
<evidence type="ECO:0000259" key="17">
    <source>
        <dbReference type="PROSITE" id="PS50014"/>
    </source>
</evidence>
<feature type="region of interest" description="Disordered" evidence="16">
    <location>
        <begin position="416"/>
        <end position="486"/>
    </location>
</feature>
<dbReference type="SMART" id="SM00249">
    <property type="entry name" value="PHD"/>
    <property type="match status" value="2"/>
</dbReference>
<dbReference type="GO" id="GO:0045740">
    <property type="term" value="P:positive regulation of DNA replication"/>
    <property type="evidence" value="ECO:0007669"/>
    <property type="project" value="TreeGrafter"/>
</dbReference>
<dbReference type="GO" id="GO:0008623">
    <property type="term" value="C:CHRAC"/>
    <property type="evidence" value="ECO:0007669"/>
    <property type="project" value="TreeGrafter"/>
</dbReference>
<dbReference type="InterPro" id="IPR013136">
    <property type="entry name" value="WSTF_Acf1_Cbp146"/>
</dbReference>
<organism evidence="21 22">
    <name type="scientific">Acropora cervicornis</name>
    <name type="common">Staghorn coral</name>
    <dbReference type="NCBI Taxonomy" id="6130"/>
    <lineage>
        <taxon>Eukaryota</taxon>
        <taxon>Metazoa</taxon>
        <taxon>Cnidaria</taxon>
        <taxon>Anthozoa</taxon>
        <taxon>Hexacorallia</taxon>
        <taxon>Scleractinia</taxon>
        <taxon>Astrocoeniina</taxon>
        <taxon>Acroporidae</taxon>
        <taxon>Acropora</taxon>
    </lineage>
</organism>
<dbReference type="Gene3D" id="1.20.920.10">
    <property type="entry name" value="Bromodomain-like"/>
    <property type="match status" value="1"/>
</dbReference>
<feature type="domain" description="Bromo" evidence="17">
    <location>
        <begin position="1758"/>
        <end position="1828"/>
    </location>
</feature>
<comment type="caution">
    <text evidence="21">The sequence shown here is derived from an EMBL/GenBank/DDBJ whole genome shotgun (WGS) entry which is preliminary data.</text>
</comment>
<dbReference type="SUPFAM" id="SSF47370">
    <property type="entry name" value="Bromodomain"/>
    <property type="match status" value="1"/>
</dbReference>
<dbReference type="InterPro" id="IPR018359">
    <property type="entry name" value="Bromodomain_CS"/>
</dbReference>
<feature type="compositionally biased region" description="Polar residues" evidence="16">
    <location>
        <begin position="149"/>
        <end position="168"/>
    </location>
</feature>
<feature type="region of interest" description="Disordered" evidence="16">
    <location>
        <begin position="1321"/>
        <end position="1340"/>
    </location>
</feature>
<keyword evidence="6" id="KW-0805">Transcription regulation</keyword>
<dbReference type="InterPro" id="IPR036427">
    <property type="entry name" value="Bromodomain-like_sf"/>
</dbReference>
<feature type="region of interest" description="Disordered" evidence="16">
    <location>
        <begin position="648"/>
        <end position="676"/>
    </location>
</feature>
<feature type="compositionally biased region" description="Low complexity" evidence="16">
    <location>
        <begin position="1684"/>
        <end position="1694"/>
    </location>
</feature>